<accession>A0A8X6FCP4</accession>
<dbReference type="EMBL" id="BMAO01021685">
    <property type="protein sequence ID" value="GFQ76748.1"/>
    <property type="molecule type" value="Genomic_DNA"/>
</dbReference>
<comment type="caution">
    <text evidence="1">The sequence shown here is derived from an EMBL/GenBank/DDBJ whole genome shotgun (WGS) entry which is preliminary data.</text>
</comment>
<dbReference type="Proteomes" id="UP000887116">
    <property type="component" value="Unassembled WGS sequence"/>
</dbReference>
<name>A0A8X6FCP4_TRICU</name>
<keyword evidence="2" id="KW-1185">Reference proteome</keyword>
<gene>
    <name evidence="1" type="ORF">TNCT_407741</name>
</gene>
<reference evidence="1" key="1">
    <citation type="submission" date="2020-07" db="EMBL/GenBank/DDBJ databases">
        <title>Multicomponent nature underlies the extraordinary mechanical properties of spider dragline silk.</title>
        <authorList>
            <person name="Kono N."/>
            <person name="Nakamura H."/>
            <person name="Mori M."/>
            <person name="Yoshida Y."/>
            <person name="Ohtoshi R."/>
            <person name="Malay A.D."/>
            <person name="Moran D.A.P."/>
            <person name="Tomita M."/>
            <person name="Numata K."/>
            <person name="Arakawa K."/>
        </authorList>
    </citation>
    <scope>NUCLEOTIDE SEQUENCE</scope>
</reference>
<dbReference type="AlphaFoldDB" id="A0A8X6FCP4"/>
<evidence type="ECO:0000313" key="2">
    <source>
        <dbReference type="Proteomes" id="UP000887116"/>
    </source>
</evidence>
<evidence type="ECO:0000313" key="1">
    <source>
        <dbReference type="EMBL" id="GFQ76748.1"/>
    </source>
</evidence>
<organism evidence="1 2">
    <name type="scientific">Trichonephila clavata</name>
    <name type="common">Joro spider</name>
    <name type="synonym">Nephila clavata</name>
    <dbReference type="NCBI Taxonomy" id="2740835"/>
    <lineage>
        <taxon>Eukaryota</taxon>
        <taxon>Metazoa</taxon>
        <taxon>Ecdysozoa</taxon>
        <taxon>Arthropoda</taxon>
        <taxon>Chelicerata</taxon>
        <taxon>Arachnida</taxon>
        <taxon>Araneae</taxon>
        <taxon>Araneomorphae</taxon>
        <taxon>Entelegynae</taxon>
        <taxon>Araneoidea</taxon>
        <taxon>Nephilidae</taxon>
        <taxon>Trichonephila</taxon>
    </lineage>
</organism>
<protein>
    <submittedName>
        <fullName evidence="1">Uncharacterized protein</fullName>
    </submittedName>
</protein>
<proteinExistence type="predicted"/>
<sequence>MDKRTKTYTLMYNESHIRKMHLTPEKSDIRIPAHRGGAFFRSVLGKLTPNSFSKSGVIYERGFRLVFCPIVFPWEMFVTPSSISLPLRNMSLIPSLPYLIFSPFISKHN</sequence>